<dbReference type="Gene3D" id="1.10.510.10">
    <property type="entry name" value="Transferase(Phosphotransferase) domain 1"/>
    <property type="match status" value="1"/>
</dbReference>
<evidence type="ECO:0000256" key="5">
    <source>
        <dbReference type="ARBA" id="ARBA00022729"/>
    </source>
</evidence>
<evidence type="ECO:0000256" key="11">
    <source>
        <dbReference type="ARBA" id="ARBA00023157"/>
    </source>
</evidence>
<feature type="domain" description="Protein kinase" evidence="16">
    <location>
        <begin position="400"/>
        <end position="673"/>
    </location>
</feature>
<evidence type="ECO:0000313" key="18">
    <source>
        <dbReference type="Proteomes" id="UP000235145"/>
    </source>
</evidence>
<dbReference type="FunFam" id="3.30.200.20:FF:000043">
    <property type="entry name" value="Wall-associated receptor kinase 2"/>
    <property type="match status" value="1"/>
</dbReference>
<evidence type="ECO:0000256" key="12">
    <source>
        <dbReference type="ARBA" id="ARBA00023180"/>
    </source>
</evidence>
<evidence type="ECO:0000256" key="3">
    <source>
        <dbReference type="ARBA" id="ARBA00022679"/>
    </source>
</evidence>
<evidence type="ECO:0000256" key="6">
    <source>
        <dbReference type="ARBA" id="ARBA00022741"/>
    </source>
</evidence>
<dbReference type="PANTHER" id="PTHR27005:SF405">
    <property type="entry name" value="PROTEIN KINASE DOMAIN-CONTAINING PROTEIN"/>
    <property type="match status" value="1"/>
</dbReference>
<evidence type="ECO:0000256" key="13">
    <source>
        <dbReference type="ARBA" id="ARBA00047558"/>
    </source>
</evidence>
<dbReference type="InterPro" id="IPR025287">
    <property type="entry name" value="WAK_GUB"/>
</dbReference>
<dbReference type="PROSITE" id="PS00108">
    <property type="entry name" value="PROTEIN_KINASE_ST"/>
    <property type="match status" value="1"/>
</dbReference>
<keyword evidence="5 15" id="KW-0732">Signal</keyword>
<evidence type="ECO:0000256" key="4">
    <source>
        <dbReference type="ARBA" id="ARBA00022692"/>
    </source>
</evidence>
<keyword evidence="10" id="KW-0472">Membrane</keyword>
<dbReference type="EMBL" id="NBSK02000002">
    <property type="protein sequence ID" value="KAJ0220019.1"/>
    <property type="molecule type" value="Genomic_DNA"/>
</dbReference>
<dbReference type="SUPFAM" id="SSF56112">
    <property type="entry name" value="Protein kinase-like (PK-like)"/>
    <property type="match status" value="1"/>
</dbReference>
<dbReference type="PROSITE" id="PS50011">
    <property type="entry name" value="PROTEIN_KINASE_DOM"/>
    <property type="match status" value="1"/>
</dbReference>
<dbReference type="Gene3D" id="3.30.200.20">
    <property type="entry name" value="Phosphorylase Kinase, domain 1"/>
    <property type="match status" value="1"/>
</dbReference>
<protein>
    <recommendedName>
        <fullName evidence="16">Protein kinase domain-containing protein</fullName>
    </recommendedName>
</protein>
<evidence type="ECO:0000256" key="14">
    <source>
        <dbReference type="ARBA" id="ARBA00047951"/>
    </source>
</evidence>
<dbReference type="SMART" id="SM00220">
    <property type="entry name" value="S_TKc"/>
    <property type="match status" value="1"/>
</dbReference>
<evidence type="ECO:0000256" key="8">
    <source>
        <dbReference type="ARBA" id="ARBA00022840"/>
    </source>
</evidence>
<dbReference type="InterPro" id="IPR045274">
    <property type="entry name" value="WAK-like"/>
</dbReference>
<comment type="catalytic activity">
    <reaction evidence="13">
        <text>L-seryl-[protein] + ATP = O-phospho-L-seryl-[protein] + ADP + H(+)</text>
        <dbReference type="Rhea" id="RHEA:17989"/>
        <dbReference type="Rhea" id="RHEA-COMP:9863"/>
        <dbReference type="Rhea" id="RHEA-COMP:11604"/>
        <dbReference type="ChEBI" id="CHEBI:15378"/>
        <dbReference type="ChEBI" id="CHEBI:29999"/>
        <dbReference type="ChEBI" id="CHEBI:30616"/>
        <dbReference type="ChEBI" id="CHEBI:83421"/>
        <dbReference type="ChEBI" id="CHEBI:456216"/>
    </reaction>
</comment>
<dbReference type="GO" id="GO:0004674">
    <property type="term" value="F:protein serine/threonine kinase activity"/>
    <property type="evidence" value="ECO:0007669"/>
    <property type="project" value="UniProtKB-KW"/>
</dbReference>
<keyword evidence="8" id="KW-0067">ATP-binding</keyword>
<evidence type="ECO:0000256" key="15">
    <source>
        <dbReference type="SAM" id="SignalP"/>
    </source>
</evidence>
<gene>
    <name evidence="17" type="ORF">LSAT_V11C200072760</name>
</gene>
<dbReference type="InterPro" id="IPR008271">
    <property type="entry name" value="Ser/Thr_kinase_AS"/>
</dbReference>
<keyword evidence="7" id="KW-0418">Kinase</keyword>
<reference evidence="17 18" key="1">
    <citation type="journal article" date="2017" name="Nat. Commun.">
        <title>Genome assembly with in vitro proximity ligation data and whole-genome triplication in lettuce.</title>
        <authorList>
            <person name="Reyes-Chin-Wo S."/>
            <person name="Wang Z."/>
            <person name="Yang X."/>
            <person name="Kozik A."/>
            <person name="Arikit S."/>
            <person name="Song C."/>
            <person name="Xia L."/>
            <person name="Froenicke L."/>
            <person name="Lavelle D.O."/>
            <person name="Truco M.J."/>
            <person name="Xia R."/>
            <person name="Zhu S."/>
            <person name="Xu C."/>
            <person name="Xu H."/>
            <person name="Xu X."/>
            <person name="Cox K."/>
            <person name="Korf I."/>
            <person name="Meyers B.C."/>
            <person name="Michelmore R.W."/>
        </authorList>
    </citation>
    <scope>NUCLEOTIDE SEQUENCE [LARGE SCALE GENOMIC DNA]</scope>
    <source>
        <strain evidence="18">cv. Salinas</strain>
        <tissue evidence="17">Seedlings</tissue>
    </source>
</reference>
<dbReference type="Gramene" id="rna-gnl|WGS:NBSK|LSAT_2X62541_mrna">
    <property type="protein sequence ID" value="cds-PLY71179.1"/>
    <property type="gene ID" value="gene-LSAT_2X62541"/>
</dbReference>
<evidence type="ECO:0000256" key="2">
    <source>
        <dbReference type="ARBA" id="ARBA00022527"/>
    </source>
</evidence>
<name>A0A9R1WA79_LACSA</name>
<keyword evidence="2" id="KW-0723">Serine/threonine-protein kinase</keyword>
<sequence>MKQLQVFHIVISILLTAASTEALDYAKTGCKDICGAMQIPFPFGIGPNCSVNEWYAIDCNSSKPYLSAFHNLEVLSVRLKEQIVTVKVPKISGCQNPLQNNTDLIPSVDLGESPFLFSKTHNVFIVEGCGHAAILDDQNHFTGCSTTCLNESISEEKNYSGISCQTTIPHYLQSYTVDLSRLQRLDGGGHCGSAFLVDETYVDYWYEDYGVNNKSFIPISLMWTLKNDEIPNCWEGNFRRPSLDLGNGSNVYYMKCYCGFGREGNPYLYNQCQESKRCKECRDSGRICQYDEGYADDLDYRGNFFCVYPSVYSTQDLARSKSPIGVILGTSISIGLIFLAKIIFELYKLINKIKTKRRREKFFKHNGGLLLKQREATDTSLVDKTILFTSTELEKATNHFDDNRILGRGGQGTVYKGMLSDGRIVAVKKSKVVDESQLEQFINEVVILSQVNHRNVVKLLGCCLETEVPILVSEFIPNGTLYELIQDHTNEFPLSLNLRLQIAAEVAAALSYLHSETSIPIYHRDVKTTNILMDETYRAKVSDFGTSRLVSIDQTHLTTLVKGTFGYLDPEYFQSSQFTEKSDVYSFGVVLLELLTREKPISFTRFGENRNLATHFMLAMEKGHVMSIFDAMVVKEGSRDELLAIANLASRCLDAKGRNRPTMKEVAMALEGMRTSHVPSTVQMNFGKVNSSTNIFMLPNDVSTSTTINFRESISK</sequence>
<keyword evidence="4" id="KW-0812">Transmembrane</keyword>
<proteinExistence type="predicted"/>
<comment type="caution">
    <text evidence="17">The sequence shown here is derived from an EMBL/GenBank/DDBJ whole genome shotgun (WGS) entry which is preliminary data.</text>
</comment>
<keyword evidence="3" id="KW-0808">Transferase</keyword>
<dbReference type="InterPro" id="IPR011009">
    <property type="entry name" value="Kinase-like_dom_sf"/>
</dbReference>
<dbReference type="GO" id="GO:0007166">
    <property type="term" value="P:cell surface receptor signaling pathway"/>
    <property type="evidence" value="ECO:0000318"/>
    <property type="project" value="GO_Central"/>
</dbReference>
<dbReference type="InterPro" id="IPR000719">
    <property type="entry name" value="Prot_kinase_dom"/>
</dbReference>
<evidence type="ECO:0000256" key="7">
    <source>
        <dbReference type="ARBA" id="ARBA00022777"/>
    </source>
</evidence>
<dbReference type="AlphaFoldDB" id="A0A9R1WA79"/>
<evidence type="ECO:0000256" key="9">
    <source>
        <dbReference type="ARBA" id="ARBA00022989"/>
    </source>
</evidence>
<dbReference type="CDD" id="cd14066">
    <property type="entry name" value="STKc_IRAK"/>
    <property type="match status" value="1"/>
</dbReference>
<comment type="catalytic activity">
    <reaction evidence="14">
        <text>L-threonyl-[protein] + ATP = O-phospho-L-threonyl-[protein] + ADP + H(+)</text>
        <dbReference type="Rhea" id="RHEA:46608"/>
        <dbReference type="Rhea" id="RHEA-COMP:11060"/>
        <dbReference type="Rhea" id="RHEA-COMP:11605"/>
        <dbReference type="ChEBI" id="CHEBI:15378"/>
        <dbReference type="ChEBI" id="CHEBI:30013"/>
        <dbReference type="ChEBI" id="CHEBI:30616"/>
        <dbReference type="ChEBI" id="CHEBI:61977"/>
        <dbReference type="ChEBI" id="CHEBI:456216"/>
    </reaction>
</comment>
<evidence type="ECO:0000313" key="17">
    <source>
        <dbReference type="EMBL" id="KAJ0220019.1"/>
    </source>
</evidence>
<dbReference type="FunFam" id="1.10.510.10:FF:000084">
    <property type="entry name" value="Wall-associated receptor kinase 2"/>
    <property type="match status" value="1"/>
</dbReference>
<keyword evidence="9" id="KW-1133">Transmembrane helix</keyword>
<dbReference type="Pfam" id="PF00069">
    <property type="entry name" value="Pkinase"/>
    <property type="match status" value="1"/>
</dbReference>
<keyword evidence="18" id="KW-1185">Reference proteome</keyword>
<accession>A0A9R1WA79</accession>
<dbReference type="PANTHER" id="PTHR27005">
    <property type="entry name" value="WALL-ASSOCIATED RECEPTOR KINASE-LIKE 21"/>
    <property type="match status" value="1"/>
</dbReference>
<keyword evidence="12" id="KW-0325">Glycoprotein</keyword>
<dbReference type="OrthoDB" id="4062651at2759"/>
<dbReference type="GO" id="GO:0005886">
    <property type="term" value="C:plasma membrane"/>
    <property type="evidence" value="ECO:0000318"/>
    <property type="project" value="GO_Central"/>
</dbReference>
<comment type="subcellular location">
    <subcellularLocation>
        <location evidence="1">Membrane</location>
        <topology evidence="1">Single-pass type I membrane protein</topology>
    </subcellularLocation>
</comment>
<evidence type="ECO:0000256" key="10">
    <source>
        <dbReference type="ARBA" id="ARBA00023136"/>
    </source>
</evidence>
<dbReference type="GO" id="GO:0005524">
    <property type="term" value="F:ATP binding"/>
    <property type="evidence" value="ECO:0007669"/>
    <property type="project" value="UniProtKB-KW"/>
</dbReference>
<dbReference type="GO" id="GO:0030247">
    <property type="term" value="F:polysaccharide binding"/>
    <property type="evidence" value="ECO:0007669"/>
    <property type="project" value="InterPro"/>
</dbReference>
<evidence type="ECO:0000259" key="16">
    <source>
        <dbReference type="PROSITE" id="PS50011"/>
    </source>
</evidence>
<feature type="chain" id="PRO_5040242996" description="Protein kinase domain-containing protein" evidence="15">
    <location>
        <begin position="23"/>
        <end position="716"/>
    </location>
</feature>
<evidence type="ECO:0000256" key="1">
    <source>
        <dbReference type="ARBA" id="ARBA00004479"/>
    </source>
</evidence>
<organism evidence="17 18">
    <name type="scientific">Lactuca sativa</name>
    <name type="common">Garden lettuce</name>
    <dbReference type="NCBI Taxonomy" id="4236"/>
    <lineage>
        <taxon>Eukaryota</taxon>
        <taxon>Viridiplantae</taxon>
        <taxon>Streptophyta</taxon>
        <taxon>Embryophyta</taxon>
        <taxon>Tracheophyta</taxon>
        <taxon>Spermatophyta</taxon>
        <taxon>Magnoliopsida</taxon>
        <taxon>eudicotyledons</taxon>
        <taxon>Gunneridae</taxon>
        <taxon>Pentapetalae</taxon>
        <taxon>asterids</taxon>
        <taxon>campanulids</taxon>
        <taxon>Asterales</taxon>
        <taxon>Asteraceae</taxon>
        <taxon>Cichorioideae</taxon>
        <taxon>Cichorieae</taxon>
        <taxon>Lactucinae</taxon>
        <taxon>Lactuca</taxon>
    </lineage>
</organism>
<feature type="signal peptide" evidence="15">
    <location>
        <begin position="1"/>
        <end position="22"/>
    </location>
</feature>
<keyword evidence="6" id="KW-0547">Nucleotide-binding</keyword>
<dbReference type="Proteomes" id="UP000235145">
    <property type="component" value="Unassembled WGS sequence"/>
</dbReference>
<dbReference type="Pfam" id="PF13947">
    <property type="entry name" value="GUB_WAK_bind"/>
    <property type="match status" value="1"/>
</dbReference>
<keyword evidence="11" id="KW-1015">Disulfide bond</keyword>